<evidence type="ECO:0000256" key="1">
    <source>
        <dbReference type="ARBA" id="ARBA00023180"/>
    </source>
</evidence>
<dbReference type="InterPro" id="IPR014745">
    <property type="entry name" value="MHC_II_a/b_N"/>
</dbReference>
<feature type="chain" id="PRO_5029450448" evidence="2">
    <location>
        <begin position="25"/>
        <end position="118"/>
    </location>
</feature>
<dbReference type="GO" id="GO:0006955">
    <property type="term" value="P:immune response"/>
    <property type="evidence" value="ECO:0007669"/>
    <property type="project" value="InterPro"/>
</dbReference>
<evidence type="ECO:0000256" key="2">
    <source>
        <dbReference type="SAM" id="SignalP"/>
    </source>
</evidence>
<dbReference type="InterPro" id="IPR011162">
    <property type="entry name" value="MHC_I/II-like_Ag-recog"/>
</dbReference>
<feature type="non-terminal residue" evidence="4">
    <location>
        <position position="1"/>
    </location>
</feature>
<accession>A0A7K7CQ11</accession>
<dbReference type="Proteomes" id="UP000575874">
    <property type="component" value="Unassembled WGS sequence"/>
</dbReference>
<dbReference type="Pfam" id="PF00969">
    <property type="entry name" value="MHC_II_beta"/>
    <property type="match status" value="1"/>
</dbReference>
<dbReference type="Gene3D" id="3.10.320.10">
    <property type="entry name" value="Class II Histocompatibility Antigen, M Beta Chain, Chain B, domain 1"/>
    <property type="match status" value="1"/>
</dbReference>
<keyword evidence="5" id="KW-1185">Reference proteome</keyword>
<organism evidence="4 5">
    <name type="scientific">Aphelocoma coerulescens</name>
    <name type="common">Florida scrub-jay</name>
    <name type="synonym">Corvus coerulescens</name>
    <dbReference type="NCBI Taxonomy" id="39617"/>
    <lineage>
        <taxon>Eukaryota</taxon>
        <taxon>Metazoa</taxon>
        <taxon>Chordata</taxon>
        <taxon>Craniata</taxon>
        <taxon>Vertebrata</taxon>
        <taxon>Euteleostomi</taxon>
        <taxon>Archelosauria</taxon>
        <taxon>Archosauria</taxon>
        <taxon>Dinosauria</taxon>
        <taxon>Saurischia</taxon>
        <taxon>Theropoda</taxon>
        <taxon>Coelurosauria</taxon>
        <taxon>Aves</taxon>
        <taxon>Neognathae</taxon>
        <taxon>Neoaves</taxon>
        <taxon>Telluraves</taxon>
        <taxon>Australaves</taxon>
        <taxon>Passeriformes</taxon>
        <taxon>Corvoidea</taxon>
        <taxon>Corvidae</taxon>
        <taxon>Aphelocoma</taxon>
    </lineage>
</organism>
<evidence type="ECO:0000313" key="4">
    <source>
        <dbReference type="EMBL" id="NWY22829.1"/>
    </source>
</evidence>
<sequence length="118" mass="13577">MGRVTVAGAILVALVVLGAPPAAGVELSDTRVLQEMGKVECHFITAQVRFVERHIYNRQQYVHLDSDVRVFVGDTPDGEKVARYWNSYLEWMKYMWAAVHTCCRHNYEVFTPFLMGRR</sequence>
<feature type="non-terminal residue" evidence="4">
    <location>
        <position position="118"/>
    </location>
</feature>
<evidence type="ECO:0000313" key="5">
    <source>
        <dbReference type="Proteomes" id="UP000575874"/>
    </source>
</evidence>
<dbReference type="InterPro" id="IPR000353">
    <property type="entry name" value="MHC_II_b_N"/>
</dbReference>
<dbReference type="GO" id="GO:0019882">
    <property type="term" value="P:antigen processing and presentation"/>
    <property type="evidence" value="ECO:0007669"/>
    <property type="project" value="InterPro"/>
</dbReference>
<comment type="caution">
    <text evidence="4">The sequence shown here is derived from an EMBL/GenBank/DDBJ whole genome shotgun (WGS) entry which is preliminary data.</text>
</comment>
<dbReference type="AlphaFoldDB" id="A0A7K7CQ11"/>
<evidence type="ECO:0000259" key="3">
    <source>
        <dbReference type="SMART" id="SM00921"/>
    </source>
</evidence>
<gene>
    <name evidence="4" type="primary">H2eb1</name>
    <name evidence="4" type="ORF">APHCOE_R10359</name>
</gene>
<feature type="signal peptide" evidence="2">
    <location>
        <begin position="1"/>
        <end position="24"/>
    </location>
</feature>
<keyword evidence="1" id="KW-0325">Glycoprotein</keyword>
<dbReference type="GO" id="GO:0042613">
    <property type="term" value="C:MHC class II protein complex"/>
    <property type="evidence" value="ECO:0007669"/>
    <property type="project" value="InterPro"/>
</dbReference>
<proteinExistence type="predicted"/>
<reference evidence="4 5" key="1">
    <citation type="submission" date="2019-09" db="EMBL/GenBank/DDBJ databases">
        <title>Bird 10,000 Genomes (B10K) Project - Family phase.</title>
        <authorList>
            <person name="Zhang G."/>
        </authorList>
    </citation>
    <scope>NUCLEOTIDE SEQUENCE [LARGE SCALE GENOMIC DNA]</scope>
    <source>
        <strain evidence="4">OUT-0022</strain>
        <tissue evidence="4">Blood</tissue>
    </source>
</reference>
<keyword evidence="2" id="KW-0732">Signal</keyword>
<feature type="domain" description="MHC class II beta chain N-terminal" evidence="3">
    <location>
        <begin position="39"/>
        <end position="111"/>
    </location>
</feature>
<dbReference type="EMBL" id="VZSI01000387">
    <property type="protein sequence ID" value="NWY22829.1"/>
    <property type="molecule type" value="Genomic_DNA"/>
</dbReference>
<protein>
    <submittedName>
        <fullName evidence="4">HB2J protein</fullName>
    </submittedName>
</protein>
<name>A0A7K7CQ11_APHCE</name>
<dbReference type="SUPFAM" id="SSF54452">
    <property type="entry name" value="MHC antigen-recognition domain"/>
    <property type="match status" value="1"/>
</dbReference>
<dbReference type="SMART" id="SM00921">
    <property type="entry name" value="MHC_II_beta"/>
    <property type="match status" value="1"/>
</dbReference>